<protein>
    <submittedName>
        <fullName evidence="2">Uncharacterized protein</fullName>
    </submittedName>
</protein>
<reference evidence="2" key="1">
    <citation type="submission" date="2023-01" db="EMBL/GenBank/DDBJ databases">
        <title>Genome assembly of the deep-sea coral Lophelia pertusa.</title>
        <authorList>
            <person name="Herrera S."/>
            <person name="Cordes E."/>
        </authorList>
    </citation>
    <scope>NUCLEOTIDE SEQUENCE</scope>
    <source>
        <strain evidence="2">USNM1676648</strain>
        <tissue evidence="2">Polyp</tissue>
    </source>
</reference>
<dbReference type="AlphaFoldDB" id="A0A9W9Y9N2"/>
<dbReference type="OrthoDB" id="10051290at2759"/>
<dbReference type="Gene3D" id="1.10.275.10">
    <property type="entry name" value="Fumarase/aspartase (N-terminal domain)"/>
    <property type="match status" value="1"/>
</dbReference>
<proteinExistence type="inferred from homology"/>
<sequence length="103" mass="11583">MFASVVIPPEKLKQLQVNLIRSHAAGVGHPLSVKHTRMLFALRINILAKGYRDLAAGLNGPNSINNFFLAAEVKSEVTIFVKFNRFYKKLLTQHSVQSRMYGN</sequence>
<dbReference type="Pfam" id="PF00221">
    <property type="entry name" value="Lyase_aromatic"/>
    <property type="match status" value="1"/>
</dbReference>
<evidence type="ECO:0000313" key="2">
    <source>
        <dbReference type="EMBL" id="KAJ7310062.1"/>
    </source>
</evidence>
<dbReference type="InterPro" id="IPR001106">
    <property type="entry name" value="Aromatic_Lyase"/>
</dbReference>
<evidence type="ECO:0000256" key="1">
    <source>
        <dbReference type="ARBA" id="ARBA00007238"/>
    </source>
</evidence>
<evidence type="ECO:0000313" key="3">
    <source>
        <dbReference type="Proteomes" id="UP001163046"/>
    </source>
</evidence>
<dbReference type="InterPro" id="IPR008948">
    <property type="entry name" value="L-Aspartase-like"/>
</dbReference>
<comment type="similarity">
    <text evidence="1">Belongs to the PAL/histidase family.</text>
</comment>
<organism evidence="2 3">
    <name type="scientific">Desmophyllum pertusum</name>
    <dbReference type="NCBI Taxonomy" id="174260"/>
    <lineage>
        <taxon>Eukaryota</taxon>
        <taxon>Metazoa</taxon>
        <taxon>Cnidaria</taxon>
        <taxon>Anthozoa</taxon>
        <taxon>Hexacorallia</taxon>
        <taxon>Scleractinia</taxon>
        <taxon>Caryophylliina</taxon>
        <taxon>Caryophylliidae</taxon>
        <taxon>Desmophyllum</taxon>
    </lineage>
</organism>
<keyword evidence="3" id="KW-1185">Reference proteome</keyword>
<gene>
    <name evidence="2" type="ORF">OS493_040196</name>
</gene>
<dbReference type="GO" id="GO:0003824">
    <property type="term" value="F:catalytic activity"/>
    <property type="evidence" value="ECO:0007669"/>
    <property type="project" value="InterPro"/>
</dbReference>
<dbReference type="InterPro" id="IPR024083">
    <property type="entry name" value="Fumarase/histidase_N"/>
</dbReference>
<accession>A0A9W9Y9N2</accession>
<dbReference type="Proteomes" id="UP001163046">
    <property type="component" value="Unassembled WGS sequence"/>
</dbReference>
<comment type="caution">
    <text evidence="2">The sequence shown here is derived from an EMBL/GenBank/DDBJ whole genome shotgun (WGS) entry which is preliminary data.</text>
</comment>
<name>A0A9W9Y9N2_9CNID</name>
<dbReference type="EMBL" id="MU828087">
    <property type="protein sequence ID" value="KAJ7310062.1"/>
    <property type="molecule type" value="Genomic_DNA"/>
</dbReference>
<dbReference type="SUPFAM" id="SSF48557">
    <property type="entry name" value="L-aspartase-like"/>
    <property type="match status" value="1"/>
</dbReference>